<dbReference type="InterPro" id="IPR025668">
    <property type="entry name" value="Tnp_DDE_dom"/>
</dbReference>
<reference evidence="3" key="1">
    <citation type="submission" date="2017-02" db="EMBL/GenBank/DDBJ databases">
        <title>zhang.</title>
        <authorList>
            <person name="Zhang H."/>
        </authorList>
    </citation>
    <scope>NUCLEOTIDE SEQUENCE [LARGE SCALE GENOMIC DNA]</scope>
    <source>
        <strain evidence="3">RZS01</strain>
    </source>
</reference>
<feature type="domain" description="Transposase DDE" evidence="1">
    <location>
        <begin position="19"/>
        <end position="84"/>
    </location>
</feature>
<protein>
    <recommendedName>
        <fullName evidence="1">Transposase DDE domain-containing protein</fullName>
    </recommendedName>
</protein>
<proteinExistence type="predicted"/>
<dbReference type="Pfam" id="PF13586">
    <property type="entry name" value="DDE_Tnp_1_2"/>
    <property type="match status" value="1"/>
</dbReference>
<dbReference type="KEGG" id="kna:B0W47_11750"/>
<evidence type="ECO:0000259" key="1">
    <source>
        <dbReference type="Pfam" id="PF13586"/>
    </source>
</evidence>
<dbReference type="EMBL" id="CP019875">
    <property type="protein sequence ID" value="AQU89060.1"/>
    <property type="molecule type" value="Genomic_DNA"/>
</dbReference>
<gene>
    <name evidence="2" type="ORF">B0W47_11750</name>
</gene>
<evidence type="ECO:0000313" key="3">
    <source>
        <dbReference type="Proteomes" id="UP000189683"/>
    </source>
</evidence>
<dbReference type="AlphaFoldDB" id="A0A9N7CJR6"/>
<accession>A0A9N7CJR6</accession>
<evidence type="ECO:0000313" key="2">
    <source>
        <dbReference type="EMBL" id="AQU89060.1"/>
    </source>
</evidence>
<organism evidence="2 3">
    <name type="scientific">Komagataeibacter nataicola</name>
    <dbReference type="NCBI Taxonomy" id="265960"/>
    <lineage>
        <taxon>Bacteria</taxon>
        <taxon>Pseudomonadati</taxon>
        <taxon>Pseudomonadota</taxon>
        <taxon>Alphaproteobacteria</taxon>
        <taxon>Acetobacterales</taxon>
        <taxon>Acetobacteraceae</taxon>
        <taxon>Komagataeibacter</taxon>
    </lineage>
</organism>
<sequence>MKTTYGTTNDHSSSDTPEGYASHKFREYLWNRGSRPVIPPRKNDPPVVCPKWAYRHRHLVENLWARLKEWRAVATRYEKTASSQAIPHLASTE</sequence>
<dbReference type="Proteomes" id="UP000189683">
    <property type="component" value="Chromosome"/>
</dbReference>
<name>A0A9N7CJR6_9PROT</name>